<comment type="caution">
    <text evidence="12">The sequence shown here is derived from an EMBL/GenBank/DDBJ whole genome shotgun (WGS) entry which is preliminary data.</text>
</comment>
<dbReference type="PANTHER" id="PTHR11076">
    <property type="entry name" value="DNA REPAIR POLYMERASE UMUC / TRANSFERASE FAMILY MEMBER"/>
    <property type="match status" value="1"/>
</dbReference>
<dbReference type="GO" id="GO:0003887">
    <property type="term" value="F:DNA-directed DNA polymerase activity"/>
    <property type="evidence" value="ECO:0007669"/>
    <property type="project" value="UniProtKB-KW"/>
</dbReference>
<keyword evidence="2" id="KW-0808">Transferase</keyword>
<evidence type="ECO:0000256" key="2">
    <source>
        <dbReference type="ARBA" id="ARBA00022679"/>
    </source>
</evidence>
<evidence type="ECO:0000256" key="8">
    <source>
        <dbReference type="ARBA" id="ARBA00022932"/>
    </source>
</evidence>
<dbReference type="Gene3D" id="3.30.1490.100">
    <property type="entry name" value="DNA polymerase, Y-family, little finger domain"/>
    <property type="match status" value="1"/>
</dbReference>
<protein>
    <recommendedName>
        <fullName evidence="1">DNA-directed DNA polymerase</fullName>
        <ecNumber evidence="1">2.7.7.7</ecNumber>
    </recommendedName>
</protein>
<evidence type="ECO:0000256" key="10">
    <source>
        <dbReference type="ARBA" id="ARBA00049244"/>
    </source>
</evidence>
<evidence type="ECO:0000256" key="4">
    <source>
        <dbReference type="ARBA" id="ARBA00022705"/>
    </source>
</evidence>
<dbReference type="GO" id="GO:0006281">
    <property type="term" value="P:DNA repair"/>
    <property type="evidence" value="ECO:0007669"/>
    <property type="project" value="UniProtKB-KW"/>
</dbReference>
<dbReference type="EMBL" id="PKMF04000344">
    <property type="protein sequence ID" value="KAK7836791.1"/>
    <property type="molecule type" value="Genomic_DNA"/>
</dbReference>
<evidence type="ECO:0000256" key="9">
    <source>
        <dbReference type="ARBA" id="ARBA00023204"/>
    </source>
</evidence>
<dbReference type="Pfam" id="PF11799">
    <property type="entry name" value="IMS_C"/>
    <property type="match status" value="1"/>
</dbReference>
<keyword evidence="5" id="KW-0479">Metal-binding</keyword>
<dbReference type="EC" id="2.7.7.7" evidence="1"/>
<dbReference type="GO" id="GO:0006260">
    <property type="term" value="P:DNA replication"/>
    <property type="evidence" value="ECO:0007669"/>
    <property type="project" value="UniProtKB-KW"/>
</dbReference>
<keyword evidence="8" id="KW-0239">DNA-directed DNA polymerase</keyword>
<evidence type="ECO:0000256" key="5">
    <source>
        <dbReference type="ARBA" id="ARBA00022723"/>
    </source>
</evidence>
<dbReference type="GO" id="GO:0042276">
    <property type="term" value="P:error-prone translesion synthesis"/>
    <property type="evidence" value="ECO:0007669"/>
    <property type="project" value="TreeGrafter"/>
</dbReference>
<keyword evidence="7" id="KW-0460">Magnesium</keyword>
<keyword evidence="6" id="KW-0227">DNA damage</keyword>
<dbReference type="GO" id="GO:0005634">
    <property type="term" value="C:nucleus"/>
    <property type="evidence" value="ECO:0007669"/>
    <property type="project" value="TreeGrafter"/>
</dbReference>
<evidence type="ECO:0000256" key="7">
    <source>
        <dbReference type="ARBA" id="ARBA00022842"/>
    </source>
</evidence>
<keyword evidence="9" id="KW-0234">DNA repair</keyword>
<evidence type="ECO:0000313" key="13">
    <source>
        <dbReference type="Proteomes" id="UP000237347"/>
    </source>
</evidence>
<gene>
    <name evidence="12" type="primary">POLK_2</name>
    <name evidence="12" type="ORF">CFP56_022033</name>
</gene>
<dbReference type="AlphaFoldDB" id="A0AAW0KDS5"/>
<feature type="domain" description="DNA polymerase Y-family little finger" evidence="11">
    <location>
        <begin position="4"/>
        <end position="76"/>
    </location>
</feature>
<reference evidence="12 13" key="1">
    <citation type="journal article" date="2018" name="Sci. Data">
        <title>The draft genome sequence of cork oak.</title>
        <authorList>
            <person name="Ramos A.M."/>
            <person name="Usie A."/>
            <person name="Barbosa P."/>
            <person name="Barros P.M."/>
            <person name="Capote T."/>
            <person name="Chaves I."/>
            <person name="Simoes F."/>
            <person name="Abreu I."/>
            <person name="Carrasquinho I."/>
            <person name="Faro C."/>
            <person name="Guimaraes J.B."/>
            <person name="Mendonca D."/>
            <person name="Nobrega F."/>
            <person name="Rodrigues L."/>
            <person name="Saibo N.J.M."/>
            <person name="Varela M.C."/>
            <person name="Egas C."/>
            <person name="Matos J."/>
            <person name="Miguel C.M."/>
            <person name="Oliveira M.M."/>
            <person name="Ricardo C.P."/>
            <person name="Goncalves S."/>
        </authorList>
    </citation>
    <scope>NUCLEOTIDE SEQUENCE [LARGE SCALE GENOMIC DNA]</scope>
    <source>
        <strain evidence="13">cv. HL8</strain>
    </source>
</reference>
<keyword evidence="4" id="KW-0235">DNA replication</keyword>
<dbReference type="InterPro" id="IPR017961">
    <property type="entry name" value="DNA_pol_Y-fam_little_finger"/>
</dbReference>
<dbReference type="InterPro" id="IPR036775">
    <property type="entry name" value="DNA_pol_Y-fam_lit_finger_sf"/>
</dbReference>
<evidence type="ECO:0000256" key="3">
    <source>
        <dbReference type="ARBA" id="ARBA00022695"/>
    </source>
</evidence>
<dbReference type="Proteomes" id="UP000237347">
    <property type="component" value="Unassembled WGS sequence"/>
</dbReference>
<dbReference type="InterPro" id="IPR050116">
    <property type="entry name" value="DNA_polymerase-Y"/>
</dbReference>
<proteinExistence type="predicted"/>
<dbReference type="PANTHER" id="PTHR11076:SF33">
    <property type="entry name" value="DNA POLYMERASE KAPPA"/>
    <property type="match status" value="1"/>
</dbReference>
<name>A0AAW0KDS5_QUESU</name>
<dbReference type="GO" id="GO:0003684">
    <property type="term" value="F:damaged DNA binding"/>
    <property type="evidence" value="ECO:0007669"/>
    <property type="project" value="InterPro"/>
</dbReference>
<comment type="catalytic activity">
    <reaction evidence="10">
        <text>DNA(n) + a 2'-deoxyribonucleoside 5'-triphosphate = DNA(n+1) + diphosphate</text>
        <dbReference type="Rhea" id="RHEA:22508"/>
        <dbReference type="Rhea" id="RHEA-COMP:17339"/>
        <dbReference type="Rhea" id="RHEA-COMP:17340"/>
        <dbReference type="ChEBI" id="CHEBI:33019"/>
        <dbReference type="ChEBI" id="CHEBI:61560"/>
        <dbReference type="ChEBI" id="CHEBI:173112"/>
        <dbReference type="EC" id="2.7.7.7"/>
    </reaction>
</comment>
<organism evidence="12 13">
    <name type="scientific">Quercus suber</name>
    <name type="common">Cork oak</name>
    <dbReference type="NCBI Taxonomy" id="58331"/>
    <lineage>
        <taxon>Eukaryota</taxon>
        <taxon>Viridiplantae</taxon>
        <taxon>Streptophyta</taxon>
        <taxon>Embryophyta</taxon>
        <taxon>Tracheophyta</taxon>
        <taxon>Spermatophyta</taxon>
        <taxon>Magnoliopsida</taxon>
        <taxon>eudicotyledons</taxon>
        <taxon>Gunneridae</taxon>
        <taxon>Pentapetalae</taxon>
        <taxon>rosids</taxon>
        <taxon>fabids</taxon>
        <taxon>Fagales</taxon>
        <taxon>Fagaceae</taxon>
        <taxon>Quercus</taxon>
    </lineage>
</organism>
<keyword evidence="3" id="KW-0548">Nucleotidyltransferase</keyword>
<sequence>MFAADLAEMLSVDMQKEGLSGRTLTLKLKTTTFEVRTRAVTLQKYICSSEDILKYASKLLKAELPVSLRLIGTSTTQYGLNFLLYENSSIFIKFSMEKGPC</sequence>
<evidence type="ECO:0000313" key="12">
    <source>
        <dbReference type="EMBL" id="KAK7836791.1"/>
    </source>
</evidence>
<accession>A0AAW0KDS5</accession>
<dbReference type="FunFam" id="3.30.1490.100:FF:000004">
    <property type="entry name" value="DNA polymerase IV"/>
    <property type="match status" value="1"/>
</dbReference>
<evidence type="ECO:0000259" key="11">
    <source>
        <dbReference type="Pfam" id="PF11799"/>
    </source>
</evidence>
<evidence type="ECO:0000256" key="1">
    <source>
        <dbReference type="ARBA" id="ARBA00012417"/>
    </source>
</evidence>
<keyword evidence="13" id="KW-1185">Reference proteome</keyword>
<dbReference type="SUPFAM" id="SSF100879">
    <property type="entry name" value="Lesion bypass DNA polymerase (Y-family), little finger domain"/>
    <property type="match status" value="1"/>
</dbReference>
<evidence type="ECO:0000256" key="6">
    <source>
        <dbReference type="ARBA" id="ARBA00022763"/>
    </source>
</evidence>
<dbReference type="GO" id="GO:0046872">
    <property type="term" value="F:metal ion binding"/>
    <property type="evidence" value="ECO:0007669"/>
    <property type="project" value="UniProtKB-KW"/>
</dbReference>